<dbReference type="PANTHER" id="PTHR36439">
    <property type="entry name" value="BLL4334 PROTEIN"/>
    <property type="match status" value="1"/>
</dbReference>
<dbReference type="InterPro" id="IPR012545">
    <property type="entry name" value="DUF1697"/>
</dbReference>
<accession>A0A1G5JNY0</accession>
<dbReference type="Proteomes" id="UP000199354">
    <property type="component" value="Unassembled WGS sequence"/>
</dbReference>
<reference evidence="1 2" key="1">
    <citation type="submission" date="2016-10" db="EMBL/GenBank/DDBJ databases">
        <authorList>
            <person name="de Groot N.N."/>
        </authorList>
    </citation>
    <scope>NUCLEOTIDE SEQUENCE [LARGE SCALE GENOMIC DNA]</scope>
    <source>
        <strain evidence="1 2">CGMCC 1.7031</strain>
    </source>
</reference>
<dbReference type="OrthoDB" id="9806494at2"/>
<name>A0A1G5JNY0_9FLAO</name>
<evidence type="ECO:0000313" key="1">
    <source>
        <dbReference type="EMBL" id="SCY90056.1"/>
    </source>
</evidence>
<dbReference type="Pfam" id="PF08002">
    <property type="entry name" value="DUF1697"/>
    <property type="match status" value="1"/>
</dbReference>
<dbReference type="AlphaFoldDB" id="A0A1G5JNY0"/>
<dbReference type="SUPFAM" id="SSF160379">
    <property type="entry name" value="SP0830-like"/>
    <property type="match status" value="1"/>
</dbReference>
<sequence length="199" mass="22371">MEARSILPSTSESDTLSNMKTYIALLRGINVSGQKLIKMDALRKALTELDFENVSTYIQSGNILFQSKTDDVKKLEKLIHDLIEKHFGFDVSVIVVTPQDLVDTMKSNPFANDHIELPQPYVSFLSDVPTNENTAILKAIDFQKDRFEIVGKNLYIHYADGAGQTKLSNAVIEKKLKLTSTARNWKTVLKLIELAEAIK</sequence>
<dbReference type="EMBL" id="FMVF01000015">
    <property type="protein sequence ID" value="SCY90056.1"/>
    <property type="molecule type" value="Genomic_DNA"/>
</dbReference>
<evidence type="ECO:0000313" key="2">
    <source>
        <dbReference type="Proteomes" id="UP000199354"/>
    </source>
</evidence>
<protein>
    <submittedName>
        <fullName evidence="1">Uncharacterized conserved protein, DUF1697 family</fullName>
    </submittedName>
</protein>
<dbReference type="PANTHER" id="PTHR36439:SF1">
    <property type="entry name" value="DUF1697 DOMAIN-CONTAINING PROTEIN"/>
    <property type="match status" value="1"/>
</dbReference>
<gene>
    <name evidence="1" type="ORF">SAMN02927903_02804</name>
</gene>
<keyword evidence="2" id="KW-1185">Reference proteome</keyword>
<proteinExistence type="predicted"/>
<dbReference type="PIRSF" id="PIRSF008502">
    <property type="entry name" value="UCP008502"/>
    <property type="match status" value="1"/>
</dbReference>
<dbReference type="STRING" id="490189.SAMN02927903_02804"/>
<organism evidence="1 2">
    <name type="scientific">Flavobacterium caeni</name>
    <dbReference type="NCBI Taxonomy" id="490189"/>
    <lineage>
        <taxon>Bacteria</taxon>
        <taxon>Pseudomonadati</taxon>
        <taxon>Bacteroidota</taxon>
        <taxon>Flavobacteriia</taxon>
        <taxon>Flavobacteriales</taxon>
        <taxon>Flavobacteriaceae</taxon>
        <taxon>Flavobacterium</taxon>
    </lineage>
</organism>
<dbReference type="Gene3D" id="3.30.70.1280">
    <property type="entry name" value="SP0830-like domains"/>
    <property type="match status" value="1"/>
</dbReference>